<dbReference type="EMBL" id="JYNV01000333">
    <property type="protein sequence ID" value="KZM18330.1"/>
    <property type="molecule type" value="Genomic_DNA"/>
</dbReference>
<evidence type="ECO:0000256" key="1">
    <source>
        <dbReference type="ARBA" id="ARBA00001971"/>
    </source>
</evidence>
<reference evidence="6 7" key="1">
    <citation type="journal article" date="2016" name="Sci. Rep.">
        <title>Draft genome sequencing and secretome analysis of fungal phytopathogen Ascochyta rabiei provides insight into the necrotrophic effector repertoire.</title>
        <authorList>
            <person name="Verma S."/>
            <person name="Gazara R.K."/>
            <person name="Nizam S."/>
            <person name="Parween S."/>
            <person name="Chattopadhyay D."/>
            <person name="Verma P.K."/>
        </authorList>
    </citation>
    <scope>NUCLEOTIDE SEQUENCE [LARGE SCALE GENOMIC DNA]</scope>
    <source>
        <strain evidence="6 7">ArDII</strain>
    </source>
</reference>
<dbReference type="Gene3D" id="1.10.630.10">
    <property type="entry name" value="Cytochrome P450"/>
    <property type="match status" value="1"/>
</dbReference>
<keyword evidence="2 4" id="KW-0479">Metal-binding</keyword>
<dbReference type="GO" id="GO:0004497">
    <property type="term" value="F:monooxygenase activity"/>
    <property type="evidence" value="ECO:0007669"/>
    <property type="project" value="UniProtKB-KW"/>
</dbReference>
<dbReference type="InterPro" id="IPR017972">
    <property type="entry name" value="Cyt_P450_CS"/>
</dbReference>
<sequence length="511" mass="58215">MAAALAHLMASAAAALPVLAASLLTYALALAVYRLHLHPLAKFPGPRLAAVTSWYEGYYEIVKIGHYSRKISKLHDEYGPIVRVTPHELHIRDSLFFDDFYAKNLHLDKEGWDVRFGTEGGVLTTVNAAFHKRRRAALSPMFSRRSILDFIHIIYRHIDTFSVRMQEFEARKEPLNLTHAFPALTGDIIMDYFFGFNYAQLKHPEFESFHDAFQKIGGAGHIATQFPFMIPMMNSIPDAVTEWLQPAAKNILKFKRDQWSNIGRTMAGDPVKTNDAKKTVFQEILQSKLPDEDKTQKRLAEEAQIVVGGGVETTAFALCIASFHIINTPRIYERLHADLVAAFPNRSTLELYPLEQMPYLKACITEAVRLSYGLSARNPRTRRTTPLQYKDWLIPPNTNVSMTIPEVSHDESIFPNSHAFIPERWLDNPLTPDGLPLERFLVCFGRGTRSCLGINLAWTELYLILGMMFRRYRFELHEPNVEAVQLGHDFFIPVTKLDSKGVRVFVESVDH</sequence>
<evidence type="ECO:0000256" key="2">
    <source>
        <dbReference type="ARBA" id="ARBA00022723"/>
    </source>
</evidence>
<dbReference type="PANTHER" id="PTHR24305:SF152">
    <property type="entry name" value="P450, PUTATIVE (EUROFUNG)-RELATED"/>
    <property type="match status" value="1"/>
</dbReference>
<protein>
    <submittedName>
        <fullName evidence="6">Heme binding</fullName>
    </submittedName>
</protein>
<dbReference type="PROSITE" id="PS00086">
    <property type="entry name" value="CYTOCHROME_P450"/>
    <property type="match status" value="1"/>
</dbReference>
<accession>A0A162VAS5</accession>
<dbReference type="STRING" id="5454.A0A162VAS5"/>
<evidence type="ECO:0000313" key="6">
    <source>
        <dbReference type="EMBL" id="KZM18330.1"/>
    </source>
</evidence>
<dbReference type="GO" id="GO:0020037">
    <property type="term" value="F:heme binding"/>
    <property type="evidence" value="ECO:0007669"/>
    <property type="project" value="InterPro"/>
</dbReference>
<keyword evidence="4 5" id="KW-0349">Heme</keyword>
<keyword evidence="5" id="KW-0560">Oxidoreductase</keyword>
<dbReference type="Pfam" id="PF00067">
    <property type="entry name" value="p450"/>
    <property type="match status" value="1"/>
</dbReference>
<dbReference type="CDD" id="cd11062">
    <property type="entry name" value="CYP58-like"/>
    <property type="match status" value="1"/>
</dbReference>
<comment type="cofactor">
    <cofactor evidence="1 4">
        <name>heme</name>
        <dbReference type="ChEBI" id="CHEBI:30413"/>
    </cofactor>
</comment>
<keyword evidence="7" id="KW-1185">Reference proteome</keyword>
<evidence type="ECO:0000256" key="3">
    <source>
        <dbReference type="ARBA" id="ARBA00023004"/>
    </source>
</evidence>
<dbReference type="GO" id="GO:0016705">
    <property type="term" value="F:oxidoreductase activity, acting on paired donors, with incorporation or reduction of molecular oxygen"/>
    <property type="evidence" value="ECO:0007669"/>
    <property type="project" value="InterPro"/>
</dbReference>
<feature type="binding site" description="axial binding residue" evidence="4">
    <location>
        <position position="451"/>
    </location>
    <ligand>
        <name>heme</name>
        <dbReference type="ChEBI" id="CHEBI:30413"/>
    </ligand>
    <ligandPart>
        <name>Fe</name>
        <dbReference type="ChEBI" id="CHEBI:18248"/>
    </ligandPart>
</feature>
<dbReference type="GO" id="GO:0005506">
    <property type="term" value="F:iron ion binding"/>
    <property type="evidence" value="ECO:0007669"/>
    <property type="project" value="InterPro"/>
</dbReference>
<gene>
    <name evidence="6" type="ORF">ST47_g10522</name>
</gene>
<keyword evidence="5" id="KW-0503">Monooxygenase</keyword>
<dbReference type="Proteomes" id="UP000076837">
    <property type="component" value="Unassembled WGS sequence"/>
</dbReference>
<dbReference type="FunFam" id="1.10.630.10:FF:000426">
    <property type="entry name" value="Uncharacterized protein"/>
    <property type="match status" value="1"/>
</dbReference>
<dbReference type="SUPFAM" id="SSF48264">
    <property type="entry name" value="Cytochrome P450"/>
    <property type="match status" value="1"/>
</dbReference>
<dbReference type="PANTHER" id="PTHR24305">
    <property type="entry name" value="CYTOCHROME P450"/>
    <property type="match status" value="1"/>
</dbReference>
<name>A0A162VAS5_DIDRA</name>
<comment type="similarity">
    <text evidence="5">Belongs to the cytochrome P450 family.</text>
</comment>
<dbReference type="PRINTS" id="PR00463">
    <property type="entry name" value="EP450I"/>
</dbReference>
<dbReference type="AlphaFoldDB" id="A0A162VAS5"/>
<dbReference type="InterPro" id="IPR002401">
    <property type="entry name" value="Cyt_P450_E_grp-I"/>
</dbReference>
<dbReference type="OrthoDB" id="3945418at2759"/>
<keyword evidence="3 4" id="KW-0408">Iron</keyword>
<dbReference type="PRINTS" id="PR00385">
    <property type="entry name" value="P450"/>
</dbReference>
<evidence type="ECO:0000256" key="4">
    <source>
        <dbReference type="PIRSR" id="PIRSR602401-1"/>
    </source>
</evidence>
<comment type="caution">
    <text evidence="6">The sequence shown here is derived from an EMBL/GenBank/DDBJ whole genome shotgun (WGS) entry which is preliminary data.</text>
</comment>
<dbReference type="InterPro" id="IPR036396">
    <property type="entry name" value="Cyt_P450_sf"/>
</dbReference>
<dbReference type="InterPro" id="IPR050121">
    <property type="entry name" value="Cytochrome_P450_monoxygenase"/>
</dbReference>
<organism evidence="6 7">
    <name type="scientific">Didymella rabiei</name>
    <name type="common">Chickpea ascochyta blight fungus</name>
    <name type="synonym">Mycosphaerella rabiei</name>
    <dbReference type="NCBI Taxonomy" id="5454"/>
    <lineage>
        <taxon>Eukaryota</taxon>
        <taxon>Fungi</taxon>
        <taxon>Dikarya</taxon>
        <taxon>Ascomycota</taxon>
        <taxon>Pezizomycotina</taxon>
        <taxon>Dothideomycetes</taxon>
        <taxon>Pleosporomycetidae</taxon>
        <taxon>Pleosporales</taxon>
        <taxon>Pleosporineae</taxon>
        <taxon>Didymellaceae</taxon>
        <taxon>Ascochyta</taxon>
    </lineage>
</organism>
<evidence type="ECO:0000256" key="5">
    <source>
        <dbReference type="RuleBase" id="RU000461"/>
    </source>
</evidence>
<evidence type="ECO:0000313" key="7">
    <source>
        <dbReference type="Proteomes" id="UP000076837"/>
    </source>
</evidence>
<proteinExistence type="inferred from homology"/>
<dbReference type="InterPro" id="IPR001128">
    <property type="entry name" value="Cyt_P450"/>
</dbReference>